<feature type="domain" description="Phosphotyrosine protein phosphatase I" evidence="2">
    <location>
        <begin position="2"/>
        <end position="127"/>
    </location>
</feature>
<evidence type="ECO:0000313" key="3">
    <source>
        <dbReference type="EMBL" id="GEA81203.1"/>
    </source>
</evidence>
<dbReference type="PANTHER" id="PTHR43428:SF1">
    <property type="entry name" value="ARSENATE REDUCTASE"/>
    <property type="match status" value="1"/>
</dbReference>
<dbReference type="SUPFAM" id="SSF52788">
    <property type="entry name" value="Phosphotyrosine protein phosphatases I"/>
    <property type="match status" value="1"/>
</dbReference>
<sequence>MINVLFVCVHNAGRSQLAAGLAEAIGGGRLSVASAGTEPEDHVSDVVIGSLAEVGVDWTGRTPTRLTRQAVEAADVVVALKPSLVLPQVDGVRYETWPLPDPAGWDLDGIRPLREHLRERIESLASSSTPTTP</sequence>
<dbReference type="Proteomes" id="UP000315842">
    <property type="component" value="Unassembled WGS sequence"/>
</dbReference>
<comment type="caution">
    <text evidence="3">The sequence shown here is derived from an EMBL/GenBank/DDBJ whole genome shotgun (WGS) entry which is preliminary data.</text>
</comment>
<keyword evidence="4" id="KW-1185">Reference proteome</keyword>
<protein>
    <recommendedName>
        <fullName evidence="2">Phosphotyrosine protein phosphatase I domain-containing protein</fullName>
    </recommendedName>
</protein>
<evidence type="ECO:0000313" key="4">
    <source>
        <dbReference type="Proteomes" id="UP000315842"/>
    </source>
</evidence>
<dbReference type="AlphaFoldDB" id="A0A4Y3KB16"/>
<reference evidence="3 4" key="1">
    <citation type="submission" date="2019-06" db="EMBL/GenBank/DDBJ databases">
        <title>Whole genome shotgun sequence of Cellulomonas uda NBRC 3747.</title>
        <authorList>
            <person name="Hosoyama A."/>
            <person name="Uohara A."/>
            <person name="Ohji S."/>
            <person name="Ichikawa N."/>
        </authorList>
    </citation>
    <scope>NUCLEOTIDE SEQUENCE [LARGE SCALE GENOMIC DNA]</scope>
    <source>
        <strain evidence="3 4">NBRC 3747</strain>
    </source>
</reference>
<organism evidence="3 4">
    <name type="scientific">Cellulomonas uda</name>
    <dbReference type="NCBI Taxonomy" id="1714"/>
    <lineage>
        <taxon>Bacteria</taxon>
        <taxon>Bacillati</taxon>
        <taxon>Actinomycetota</taxon>
        <taxon>Actinomycetes</taxon>
        <taxon>Micrococcales</taxon>
        <taxon>Cellulomonadaceae</taxon>
        <taxon>Cellulomonas</taxon>
    </lineage>
</organism>
<evidence type="ECO:0000256" key="1">
    <source>
        <dbReference type="ARBA" id="ARBA00022849"/>
    </source>
</evidence>
<dbReference type="PANTHER" id="PTHR43428">
    <property type="entry name" value="ARSENATE REDUCTASE"/>
    <property type="match status" value="1"/>
</dbReference>
<dbReference type="InterPro" id="IPR036196">
    <property type="entry name" value="Ptyr_pPase_sf"/>
</dbReference>
<dbReference type="InterPro" id="IPR023485">
    <property type="entry name" value="Ptyr_pPase"/>
</dbReference>
<evidence type="ECO:0000259" key="2">
    <source>
        <dbReference type="SMART" id="SM00226"/>
    </source>
</evidence>
<name>A0A4Y3KB16_CELUD</name>
<keyword evidence="1" id="KW-0059">Arsenical resistance</keyword>
<gene>
    <name evidence="3" type="ORF">CUD01_16470</name>
</gene>
<dbReference type="EMBL" id="BJLP01000024">
    <property type="protein sequence ID" value="GEA81203.1"/>
    <property type="molecule type" value="Genomic_DNA"/>
</dbReference>
<dbReference type="SMART" id="SM00226">
    <property type="entry name" value="LMWPc"/>
    <property type="match status" value="1"/>
</dbReference>
<proteinExistence type="predicted"/>
<dbReference type="Pfam" id="PF01451">
    <property type="entry name" value="LMWPc"/>
    <property type="match status" value="1"/>
</dbReference>
<dbReference type="GO" id="GO:0046685">
    <property type="term" value="P:response to arsenic-containing substance"/>
    <property type="evidence" value="ECO:0007669"/>
    <property type="project" value="UniProtKB-KW"/>
</dbReference>
<dbReference type="Gene3D" id="3.40.50.2300">
    <property type="match status" value="1"/>
</dbReference>
<accession>A0A4Y3KB16</accession>